<dbReference type="InterPro" id="IPR000210">
    <property type="entry name" value="BTB/POZ_dom"/>
</dbReference>
<evidence type="ECO:0000259" key="4">
    <source>
        <dbReference type="PROSITE" id="PS50097"/>
    </source>
</evidence>
<dbReference type="InterPro" id="IPR002083">
    <property type="entry name" value="MATH/TRAF_dom"/>
</dbReference>
<gene>
    <name evidence="6" type="ORF">HU200_023808</name>
</gene>
<dbReference type="Proteomes" id="UP000636709">
    <property type="component" value="Unassembled WGS sequence"/>
</dbReference>
<dbReference type="Gene3D" id="1.25.40.420">
    <property type="match status" value="1"/>
</dbReference>
<keyword evidence="7" id="KW-1185">Reference proteome</keyword>
<dbReference type="SUPFAM" id="SSF49599">
    <property type="entry name" value="TRAF domain-like"/>
    <property type="match status" value="1"/>
</dbReference>
<evidence type="ECO:0008006" key="8">
    <source>
        <dbReference type="Google" id="ProtNLM"/>
    </source>
</evidence>
<organism evidence="6 7">
    <name type="scientific">Digitaria exilis</name>
    <dbReference type="NCBI Taxonomy" id="1010633"/>
    <lineage>
        <taxon>Eukaryota</taxon>
        <taxon>Viridiplantae</taxon>
        <taxon>Streptophyta</taxon>
        <taxon>Embryophyta</taxon>
        <taxon>Tracheophyta</taxon>
        <taxon>Spermatophyta</taxon>
        <taxon>Magnoliopsida</taxon>
        <taxon>Liliopsida</taxon>
        <taxon>Poales</taxon>
        <taxon>Poaceae</taxon>
        <taxon>PACMAD clade</taxon>
        <taxon>Panicoideae</taxon>
        <taxon>Panicodae</taxon>
        <taxon>Paniceae</taxon>
        <taxon>Anthephorinae</taxon>
        <taxon>Digitaria</taxon>
    </lineage>
</organism>
<evidence type="ECO:0000256" key="2">
    <source>
        <dbReference type="ARBA" id="ARBA00010846"/>
    </source>
</evidence>
<dbReference type="CDD" id="cd00121">
    <property type="entry name" value="MATH"/>
    <property type="match status" value="1"/>
</dbReference>
<dbReference type="SMART" id="SM00225">
    <property type="entry name" value="BTB"/>
    <property type="match status" value="1"/>
</dbReference>
<evidence type="ECO:0000256" key="1">
    <source>
        <dbReference type="ARBA" id="ARBA00004906"/>
    </source>
</evidence>
<comment type="similarity">
    <text evidence="2">Belongs to the Tdpoz family.</text>
</comment>
<dbReference type="AlphaFoldDB" id="A0A835EXF5"/>
<feature type="domain" description="BTB" evidence="4">
    <location>
        <begin position="347"/>
        <end position="414"/>
    </location>
</feature>
<evidence type="ECO:0000259" key="5">
    <source>
        <dbReference type="PROSITE" id="PS50144"/>
    </source>
</evidence>
<dbReference type="InterPro" id="IPR045005">
    <property type="entry name" value="BPM1-6"/>
</dbReference>
<dbReference type="Gene3D" id="3.30.710.10">
    <property type="entry name" value="Potassium Channel Kv1.1, Chain A"/>
    <property type="match status" value="1"/>
</dbReference>
<comment type="pathway">
    <text evidence="1">Protein modification; protein ubiquitination.</text>
</comment>
<dbReference type="PROSITE" id="PS50097">
    <property type="entry name" value="BTB"/>
    <property type="match status" value="1"/>
</dbReference>
<dbReference type="InterPro" id="IPR056423">
    <property type="entry name" value="BACK_BPM_SPOP"/>
</dbReference>
<feature type="domain" description="MATH" evidence="5">
    <location>
        <begin position="181"/>
        <end position="311"/>
    </location>
</feature>
<sequence>MGYARIGAKVGVGPCLSPSAHAHPLPLFGQPYMLDLRDLDSSRLSSCHGSPGVFRGHGERTIHHGTHWASMQGDVWSAWADKGVGNNMSTLSPRKNPLLERSRGDQTPPGRGKSRRAAPERRPPADRDEPRFVAAVSNDNQTHSPQGGEFLFPHLFLHNIAINGADPQASSRSSITAAAATGKHQLKIDSYSLTTALSRGAHVKSSNFQAAGFSWYINYFPNGCGWLKRARGHISLQLVLDGAVPARAVKAQFTLSLLNQSGHPAQSTVRKSPVHKLAGGWWFYKFIKKEDMELSHQGLLQNDSFTLQCEVVVLDRFHAVKIAPFVEVPPPDLQRHFGELLLSGEASDVTLQAGGARFNAHRCVLAARSPVFKAELLGSMKEGASNCVNIEDMEPRVLKAVLQFIYTDMLPEVSKKEEAAMSQHLLEAADRFNLQRLRLLCEDKLCGCIDTSSVVNTLVLAEQHSCQGLKEKCFEFLKSTGLNAVMATDGFNHLASSCPTILEELMSKVTLH</sequence>
<evidence type="ECO:0000313" key="7">
    <source>
        <dbReference type="Proteomes" id="UP000636709"/>
    </source>
</evidence>
<name>A0A835EXF5_9POAL</name>
<dbReference type="Pfam" id="PF22486">
    <property type="entry name" value="MATH_2"/>
    <property type="match status" value="1"/>
</dbReference>
<dbReference type="PANTHER" id="PTHR26379:SF333">
    <property type="entry name" value="BTB DOMAIN-CONTAINING PROTEIN"/>
    <property type="match status" value="1"/>
</dbReference>
<dbReference type="PROSITE" id="PS50144">
    <property type="entry name" value="MATH"/>
    <property type="match status" value="1"/>
</dbReference>
<dbReference type="Pfam" id="PF00651">
    <property type="entry name" value="BTB"/>
    <property type="match status" value="1"/>
</dbReference>
<dbReference type="GO" id="GO:0016567">
    <property type="term" value="P:protein ubiquitination"/>
    <property type="evidence" value="ECO:0007669"/>
    <property type="project" value="InterPro"/>
</dbReference>
<protein>
    <recommendedName>
        <fullName evidence="8">Speckle-type POZ protein</fullName>
    </recommendedName>
</protein>
<dbReference type="OrthoDB" id="6359816at2759"/>
<evidence type="ECO:0000256" key="3">
    <source>
        <dbReference type="SAM" id="MobiDB-lite"/>
    </source>
</evidence>
<dbReference type="Gene3D" id="2.60.210.10">
    <property type="entry name" value="Apoptosis, Tumor Necrosis Factor Receptor Associated Protein 2, Chain A"/>
    <property type="match status" value="1"/>
</dbReference>
<comment type="caution">
    <text evidence="6">The sequence shown here is derived from an EMBL/GenBank/DDBJ whole genome shotgun (WGS) entry which is preliminary data.</text>
</comment>
<evidence type="ECO:0000313" key="6">
    <source>
        <dbReference type="EMBL" id="KAF8720552.1"/>
    </source>
</evidence>
<dbReference type="Pfam" id="PF24570">
    <property type="entry name" value="BACK_BPM_SPOP"/>
    <property type="match status" value="1"/>
</dbReference>
<reference evidence="6" key="1">
    <citation type="submission" date="2020-07" db="EMBL/GenBank/DDBJ databases">
        <title>Genome sequence and genetic diversity analysis of an under-domesticated orphan crop, white fonio (Digitaria exilis).</title>
        <authorList>
            <person name="Bennetzen J.L."/>
            <person name="Chen S."/>
            <person name="Ma X."/>
            <person name="Wang X."/>
            <person name="Yssel A.E.J."/>
            <person name="Chaluvadi S.R."/>
            <person name="Johnson M."/>
            <person name="Gangashetty P."/>
            <person name="Hamidou F."/>
            <person name="Sanogo M.D."/>
            <person name="Zwaenepoel A."/>
            <person name="Wallace J."/>
            <person name="Van De Peer Y."/>
            <person name="Van Deynze A."/>
        </authorList>
    </citation>
    <scope>NUCLEOTIDE SEQUENCE</scope>
    <source>
        <tissue evidence="6">Leaves</tissue>
    </source>
</reference>
<feature type="compositionally biased region" description="Basic and acidic residues" evidence="3">
    <location>
        <begin position="117"/>
        <end position="130"/>
    </location>
</feature>
<proteinExistence type="inferred from homology"/>
<accession>A0A835EXF5</accession>
<dbReference type="InterPro" id="IPR011333">
    <property type="entry name" value="SKP1/BTB/POZ_sf"/>
</dbReference>
<feature type="region of interest" description="Disordered" evidence="3">
    <location>
        <begin position="87"/>
        <end position="130"/>
    </location>
</feature>
<dbReference type="InterPro" id="IPR008974">
    <property type="entry name" value="TRAF-like"/>
</dbReference>
<dbReference type="CDD" id="cd18280">
    <property type="entry name" value="BTB_POZ_BPM_plant"/>
    <property type="match status" value="1"/>
</dbReference>
<dbReference type="EMBL" id="JACEFO010001695">
    <property type="protein sequence ID" value="KAF8720552.1"/>
    <property type="molecule type" value="Genomic_DNA"/>
</dbReference>
<dbReference type="SUPFAM" id="SSF54695">
    <property type="entry name" value="POZ domain"/>
    <property type="match status" value="1"/>
</dbReference>
<dbReference type="PANTHER" id="PTHR26379">
    <property type="entry name" value="BTB/POZ AND MATH DOMAIN-CONTAINING PROTEIN 1"/>
    <property type="match status" value="1"/>
</dbReference>